<protein>
    <recommendedName>
        <fullName evidence="2">C3H1-type domain-containing protein</fullName>
    </recommendedName>
</protein>
<keyword evidence="1" id="KW-0479">Metal-binding</keyword>
<feature type="zinc finger region" description="C3H1-type" evidence="1">
    <location>
        <begin position="33"/>
        <end position="62"/>
    </location>
</feature>
<dbReference type="Gene3D" id="2.40.70.10">
    <property type="entry name" value="Acid Proteases"/>
    <property type="match status" value="2"/>
</dbReference>
<keyword evidence="1" id="KW-0862">Zinc</keyword>
<comment type="caution">
    <text evidence="3">The sequence shown here is derived from an EMBL/GenBank/DDBJ whole genome shotgun (WGS) entry which is preliminary data.</text>
</comment>
<evidence type="ECO:0000256" key="1">
    <source>
        <dbReference type="PROSITE-ProRule" id="PRU00723"/>
    </source>
</evidence>
<dbReference type="OrthoDB" id="6079484at2759"/>
<dbReference type="AlphaFoldDB" id="A0A8K0SFM7"/>
<dbReference type="InterPro" id="IPR021109">
    <property type="entry name" value="Peptidase_aspartic_dom_sf"/>
</dbReference>
<evidence type="ECO:0000259" key="2">
    <source>
        <dbReference type="PROSITE" id="PS50103"/>
    </source>
</evidence>
<accession>A0A8K0SFM7</accession>
<dbReference type="Gene3D" id="6.10.250.3160">
    <property type="match status" value="1"/>
</dbReference>
<keyword evidence="1" id="KW-0863">Zinc-finger</keyword>
<dbReference type="SUPFAM" id="SSF50630">
    <property type="entry name" value="Acid proteases"/>
    <property type="match status" value="1"/>
</dbReference>
<dbReference type="CDD" id="cd00303">
    <property type="entry name" value="retropepsin_like"/>
    <property type="match status" value="2"/>
</dbReference>
<feature type="domain" description="C3H1-type" evidence="2">
    <location>
        <begin position="33"/>
        <end position="62"/>
    </location>
</feature>
<dbReference type="EMBL" id="JAGPNK010000015">
    <property type="protein sequence ID" value="KAH7308560.1"/>
    <property type="molecule type" value="Genomic_DNA"/>
</dbReference>
<proteinExistence type="predicted"/>
<dbReference type="PROSITE" id="PS50103">
    <property type="entry name" value="ZF_C3H1"/>
    <property type="match status" value="1"/>
</dbReference>
<name>A0A8K0SFM7_9HYPO</name>
<reference evidence="3" key="1">
    <citation type="journal article" date="2021" name="Nat. Commun.">
        <title>Genetic determinants of endophytism in the Arabidopsis root mycobiome.</title>
        <authorList>
            <person name="Mesny F."/>
            <person name="Miyauchi S."/>
            <person name="Thiergart T."/>
            <person name="Pickel B."/>
            <person name="Atanasova L."/>
            <person name="Karlsson M."/>
            <person name="Huettel B."/>
            <person name="Barry K.W."/>
            <person name="Haridas S."/>
            <person name="Chen C."/>
            <person name="Bauer D."/>
            <person name="Andreopoulos W."/>
            <person name="Pangilinan J."/>
            <person name="LaButti K."/>
            <person name="Riley R."/>
            <person name="Lipzen A."/>
            <person name="Clum A."/>
            <person name="Drula E."/>
            <person name="Henrissat B."/>
            <person name="Kohler A."/>
            <person name="Grigoriev I.V."/>
            <person name="Martin F.M."/>
            <person name="Hacquard S."/>
        </authorList>
    </citation>
    <scope>NUCLEOTIDE SEQUENCE</scope>
    <source>
        <strain evidence="3">MPI-CAGE-CH-0235</strain>
    </source>
</reference>
<sequence length="382" mass="43592">MKPHYPIPFSQLRRHYCSSPKTIMSNIRPTRRDNKKTICRNILIYGHCRYEASGCSFGHVLAQTVVKLQHEIGQDWEIKGMLNGIPVHAFPDTGSDMDIVSKDWVDRHHLQVNENSASIIQLPNNRIAQSVGTISLHFRFEDDLVAYHRVFHVLPNCLREFILGRDFLMFTGTLTKFTHRLVKRICSSNQVHHLMSVGLPTHRIQGSLNGQTVNAIPDTGSDVMLISRRYAERREFDIKTGENHTTTLEFADGSCTRTSGVVFNLEWKFGLAGGLVSSPRYAGGFSSDEKVSSPVPEIDEWDTNDITDENTTFLCNFHVLDDLQFDVILRKDLLYDAKVFTAFEDCLFKDAPAKLAQLNIIKDVSKEKCKELYSIPRRFDLR</sequence>
<evidence type="ECO:0000313" key="4">
    <source>
        <dbReference type="Proteomes" id="UP000813444"/>
    </source>
</evidence>
<dbReference type="Pfam" id="PF25586">
    <property type="entry name" value="zf-CCCH_PAN3"/>
    <property type="match status" value="1"/>
</dbReference>
<keyword evidence="4" id="KW-1185">Reference proteome</keyword>
<dbReference type="Proteomes" id="UP000813444">
    <property type="component" value="Unassembled WGS sequence"/>
</dbReference>
<dbReference type="Pfam" id="PF13650">
    <property type="entry name" value="Asp_protease_2"/>
    <property type="match status" value="2"/>
</dbReference>
<dbReference type="InterPro" id="IPR000571">
    <property type="entry name" value="Znf_CCCH"/>
</dbReference>
<organism evidence="3 4">
    <name type="scientific">Stachybotrys elegans</name>
    <dbReference type="NCBI Taxonomy" id="80388"/>
    <lineage>
        <taxon>Eukaryota</taxon>
        <taxon>Fungi</taxon>
        <taxon>Dikarya</taxon>
        <taxon>Ascomycota</taxon>
        <taxon>Pezizomycotina</taxon>
        <taxon>Sordariomycetes</taxon>
        <taxon>Hypocreomycetidae</taxon>
        <taxon>Hypocreales</taxon>
        <taxon>Stachybotryaceae</taxon>
        <taxon>Stachybotrys</taxon>
    </lineage>
</organism>
<evidence type="ECO:0000313" key="3">
    <source>
        <dbReference type="EMBL" id="KAH7308560.1"/>
    </source>
</evidence>
<dbReference type="GO" id="GO:0008270">
    <property type="term" value="F:zinc ion binding"/>
    <property type="evidence" value="ECO:0007669"/>
    <property type="project" value="UniProtKB-KW"/>
</dbReference>
<gene>
    <name evidence="3" type="ORF">B0I35DRAFT_442198</name>
</gene>